<dbReference type="WBParaSite" id="ASIM_0001635901-mRNA-1">
    <property type="protein sequence ID" value="ASIM_0001635901-mRNA-1"/>
    <property type="gene ID" value="ASIM_0001635901"/>
</dbReference>
<evidence type="ECO:0000313" key="5">
    <source>
        <dbReference type="WBParaSite" id="ASIM_0001635901-mRNA-1"/>
    </source>
</evidence>
<sequence>LPSYHENYIPQKIHPTSKTALFAPFSVDFAIFGAQAAGAAVASKLGIDSSSTSETSETIADPAIATLELCHQQSQPQPQQQQQQQHSSAENASSTLGTALELMDLINPSIMHNATSSNQHLFSSAPTMVRSPSPFTSALTSSLLNASAASRTATSPDDSGSTSESNTEPSANLGSTTATATAVAVTSVPSVSGQETPIVEKAERPSLSYKDLIIEAIESSPEKRLKLNEIYQVGRPVFTNFDTFL</sequence>
<proteinExistence type="predicted"/>
<protein>
    <submittedName>
        <fullName evidence="5">Forkhead box protein biniou (inferred by orthology to a D. melanogaster protein)</fullName>
    </submittedName>
</protein>
<comment type="subcellular location">
    <subcellularLocation>
        <location evidence="2">Nucleus</location>
    </subcellularLocation>
</comment>
<feature type="compositionally biased region" description="Low complexity" evidence="3">
    <location>
        <begin position="71"/>
        <end position="88"/>
    </location>
</feature>
<evidence type="ECO:0000256" key="1">
    <source>
        <dbReference type="ARBA" id="ARBA00023125"/>
    </source>
</evidence>
<evidence type="ECO:0000256" key="2">
    <source>
        <dbReference type="PROSITE-ProRule" id="PRU00089"/>
    </source>
</evidence>
<keyword evidence="2" id="KW-0539">Nucleus</keyword>
<dbReference type="InterPro" id="IPR001766">
    <property type="entry name" value="Fork_head_dom"/>
</dbReference>
<dbReference type="InterPro" id="IPR036390">
    <property type="entry name" value="WH_DNA-bd_sf"/>
</dbReference>
<accession>A0A0M3K5W8</accession>
<feature type="compositionally biased region" description="Polar residues" evidence="3">
    <location>
        <begin position="156"/>
        <end position="174"/>
    </location>
</feature>
<dbReference type="PROSITE" id="PS50039">
    <property type="entry name" value="FORK_HEAD_3"/>
    <property type="match status" value="1"/>
</dbReference>
<dbReference type="GO" id="GO:0005634">
    <property type="term" value="C:nucleus"/>
    <property type="evidence" value="ECO:0007669"/>
    <property type="project" value="UniProtKB-SubCell"/>
</dbReference>
<dbReference type="Pfam" id="PF00250">
    <property type="entry name" value="Forkhead"/>
    <property type="match status" value="1"/>
</dbReference>
<dbReference type="Gene3D" id="1.10.10.10">
    <property type="entry name" value="Winged helix-like DNA-binding domain superfamily/Winged helix DNA-binding domain"/>
    <property type="match status" value="1"/>
</dbReference>
<evidence type="ECO:0000259" key="4">
    <source>
        <dbReference type="PROSITE" id="PS50039"/>
    </source>
</evidence>
<feature type="region of interest" description="Disordered" evidence="3">
    <location>
        <begin position="148"/>
        <end position="177"/>
    </location>
</feature>
<feature type="region of interest" description="Disordered" evidence="3">
    <location>
        <begin position="71"/>
        <end position="93"/>
    </location>
</feature>
<dbReference type="InterPro" id="IPR036388">
    <property type="entry name" value="WH-like_DNA-bd_sf"/>
</dbReference>
<keyword evidence="1 2" id="KW-0238">DNA-binding</keyword>
<organism evidence="5">
    <name type="scientific">Anisakis simplex</name>
    <name type="common">Herring worm</name>
    <dbReference type="NCBI Taxonomy" id="6269"/>
    <lineage>
        <taxon>Eukaryota</taxon>
        <taxon>Metazoa</taxon>
        <taxon>Ecdysozoa</taxon>
        <taxon>Nematoda</taxon>
        <taxon>Chromadorea</taxon>
        <taxon>Rhabditida</taxon>
        <taxon>Spirurina</taxon>
        <taxon>Ascaridomorpha</taxon>
        <taxon>Ascaridoidea</taxon>
        <taxon>Anisakidae</taxon>
        <taxon>Anisakis</taxon>
        <taxon>Anisakis simplex complex</taxon>
    </lineage>
</organism>
<dbReference type="GO" id="GO:0043565">
    <property type="term" value="F:sequence-specific DNA binding"/>
    <property type="evidence" value="ECO:0007669"/>
    <property type="project" value="InterPro"/>
</dbReference>
<dbReference type="SUPFAM" id="SSF46785">
    <property type="entry name" value="Winged helix' DNA-binding domain"/>
    <property type="match status" value="1"/>
</dbReference>
<dbReference type="GO" id="GO:0003700">
    <property type="term" value="F:DNA-binding transcription factor activity"/>
    <property type="evidence" value="ECO:0007669"/>
    <property type="project" value="InterPro"/>
</dbReference>
<reference evidence="5" key="1">
    <citation type="submission" date="2017-02" db="UniProtKB">
        <authorList>
            <consortium name="WormBaseParasite"/>
        </authorList>
    </citation>
    <scope>IDENTIFICATION</scope>
</reference>
<name>A0A0M3K5W8_ANISI</name>
<feature type="domain" description="Fork-head" evidence="4">
    <location>
        <begin position="204"/>
        <end position="245"/>
    </location>
</feature>
<feature type="DNA-binding region" description="Fork-head" evidence="2">
    <location>
        <begin position="204"/>
        <end position="245"/>
    </location>
</feature>
<dbReference type="AlphaFoldDB" id="A0A0M3K5W8"/>
<evidence type="ECO:0000256" key="3">
    <source>
        <dbReference type="SAM" id="MobiDB-lite"/>
    </source>
</evidence>